<accession>A0ABW9E4I3</accession>
<name>A0ABW9E4I3_9BURK</name>
<sequence length="71" mass="7843">MEQNRKVLYVYRCAECGHRGEQRLADDSHDGEASACASCGASVTLEWDGGVTFETPKSIADEAIEHARERK</sequence>
<dbReference type="Proteomes" id="UP001629432">
    <property type="component" value="Unassembled WGS sequence"/>
</dbReference>
<evidence type="ECO:0008006" key="3">
    <source>
        <dbReference type="Google" id="ProtNLM"/>
    </source>
</evidence>
<protein>
    <recommendedName>
        <fullName evidence="3">Zinc ribbon domain-containing protein</fullName>
    </recommendedName>
</protein>
<comment type="caution">
    <text evidence="1">The sequence shown here is derived from an EMBL/GenBank/DDBJ whole genome shotgun (WGS) entry which is preliminary data.</text>
</comment>
<dbReference type="RefSeq" id="WP_408242073.1">
    <property type="nucleotide sequence ID" value="NZ_JAQQCF010000061.1"/>
</dbReference>
<keyword evidence="2" id="KW-1185">Reference proteome</keyword>
<proteinExistence type="predicted"/>
<organism evidence="1 2">
    <name type="scientific">Paraburkholderia metrosideri</name>
    <dbReference type="NCBI Taxonomy" id="580937"/>
    <lineage>
        <taxon>Bacteria</taxon>
        <taxon>Pseudomonadati</taxon>
        <taxon>Pseudomonadota</taxon>
        <taxon>Betaproteobacteria</taxon>
        <taxon>Burkholderiales</taxon>
        <taxon>Burkholderiaceae</taxon>
        <taxon>Paraburkholderia</taxon>
    </lineage>
</organism>
<dbReference type="EMBL" id="JAQQCF010000061">
    <property type="protein sequence ID" value="MFM0642203.1"/>
    <property type="molecule type" value="Genomic_DNA"/>
</dbReference>
<reference evidence="1 2" key="1">
    <citation type="journal article" date="2024" name="Chem. Sci.">
        <title>Discovery of megapolipeptins by genome mining of a Burkholderiales bacteria collection.</title>
        <authorList>
            <person name="Paulo B.S."/>
            <person name="Recchia M.J.J."/>
            <person name="Lee S."/>
            <person name="Fergusson C.H."/>
            <person name="Romanowski S.B."/>
            <person name="Hernandez A."/>
            <person name="Krull N."/>
            <person name="Liu D.Y."/>
            <person name="Cavanagh H."/>
            <person name="Bos A."/>
            <person name="Gray C.A."/>
            <person name="Murphy B.T."/>
            <person name="Linington R.G."/>
            <person name="Eustaquio A.S."/>
        </authorList>
    </citation>
    <scope>NUCLEOTIDE SEQUENCE [LARGE SCALE GENOMIC DNA]</scope>
    <source>
        <strain evidence="1 2">RL17-338-BIC-A</strain>
    </source>
</reference>
<evidence type="ECO:0000313" key="2">
    <source>
        <dbReference type="Proteomes" id="UP001629432"/>
    </source>
</evidence>
<evidence type="ECO:0000313" key="1">
    <source>
        <dbReference type="EMBL" id="MFM0642203.1"/>
    </source>
</evidence>
<gene>
    <name evidence="1" type="ORF">PQQ63_36565</name>
</gene>